<comment type="caution">
    <text evidence="2">The sequence shown here is derived from an EMBL/GenBank/DDBJ whole genome shotgun (WGS) entry which is preliminary data.</text>
</comment>
<evidence type="ECO:0000313" key="2">
    <source>
        <dbReference type="EMBL" id="EUA07198.1"/>
    </source>
</evidence>
<evidence type="ECO:0000256" key="1">
    <source>
        <dbReference type="SAM" id="MobiDB-lite"/>
    </source>
</evidence>
<sequence>MDRFDLLGPLPRDGSTTVLEASAAPVRRLPGRAGHPLSRRDRHHARRNAADHVQSQRKRELRERFAADRRSRGGVGGSHAGRRRLLGQLTRDDGDERLVAGRGCVTRWPTSMRRPS</sequence>
<accession>X7YKZ1</accession>
<feature type="compositionally biased region" description="Basic and acidic residues" evidence="1">
    <location>
        <begin position="57"/>
        <end position="71"/>
    </location>
</feature>
<gene>
    <name evidence="2" type="ORF">I553_0897</name>
</gene>
<dbReference type="EC" id="3.1.11.5" evidence="2"/>
<dbReference type="AlphaFoldDB" id="X7YKZ1"/>
<reference evidence="2" key="1">
    <citation type="submission" date="2014-01" db="EMBL/GenBank/DDBJ databases">
        <authorList>
            <person name="Brown-Elliot B."/>
            <person name="Wallace R."/>
            <person name="Lenaerts A."/>
            <person name="Ordway D."/>
            <person name="DeGroote M.A."/>
            <person name="Parker T."/>
            <person name="Sizemore C."/>
            <person name="Tallon L.J."/>
            <person name="Sadzewicz L.K."/>
            <person name="Sengamalay N."/>
            <person name="Fraser C.M."/>
            <person name="Hine E."/>
            <person name="Shefchek K.A."/>
            <person name="Das S.P."/>
            <person name="Tettelin H."/>
        </authorList>
    </citation>
    <scope>NUCLEOTIDE SEQUENCE [LARGE SCALE GENOMIC DNA]</scope>
    <source>
        <strain evidence="2">4042</strain>
    </source>
</reference>
<feature type="region of interest" description="Disordered" evidence="1">
    <location>
        <begin position="1"/>
        <end position="88"/>
    </location>
</feature>
<name>X7YKZ1_MYCXE</name>
<organism evidence="2">
    <name type="scientific">Mycobacterium xenopi 4042</name>
    <dbReference type="NCBI Taxonomy" id="1299334"/>
    <lineage>
        <taxon>Bacteria</taxon>
        <taxon>Bacillati</taxon>
        <taxon>Actinomycetota</taxon>
        <taxon>Actinomycetes</taxon>
        <taxon>Mycobacteriales</taxon>
        <taxon>Mycobacteriaceae</taxon>
        <taxon>Mycobacterium</taxon>
    </lineage>
</organism>
<proteinExistence type="predicted"/>
<feature type="non-terminal residue" evidence="2">
    <location>
        <position position="116"/>
    </location>
</feature>
<protein>
    <submittedName>
        <fullName evidence="2">Exodeoxyribonuclease V beta chain domain protein</fullName>
        <ecNumber evidence="2">3.1.11.5</ecNumber>
    </submittedName>
</protein>
<dbReference type="GO" id="GO:0008854">
    <property type="term" value="F:exodeoxyribonuclease V activity"/>
    <property type="evidence" value="ECO:0007669"/>
    <property type="project" value="UniProtKB-EC"/>
</dbReference>
<keyword evidence="2" id="KW-0378">Hydrolase</keyword>
<dbReference type="EMBL" id="JAOB01000093">
    <property type="protein sequence ID" value="EUA07198.1"/>
    <property type="molecule type" value="Genomic_DNA"/>
</dbReference>